<sequence length="204" mass="22576">MPIFNRTIKTGETSIGLFPILLVLILVGTIGLQIYNRIPTSPGVPLLAKTSDMIELTRFEEIATRTQTPVSLPEKLFDSSLYLIGVYPSATKNWPAQTVAMVFIKNNARFMEMDVLPNKKLADVSPQYTAYPQETVVINQEQTGLFVHLRGGFTCTTPKPNTVPAMCLITNMLLFEKNGTLIQLSSDGDHVSDGELIEMARSIK</sequence>
<proteinExistence type="predicted"/>
<accession>A0A1F7WAL0</accession>
<evidence type="ECO:0000256" key="1">
    <source>
        <dbReference type="SAM" id="Phobius"/>
    </source>
</evidence>
<gene>
    <name evidence="2" type="ORF">A2318_03055</name>
</gene>
<dbReference type="Proteomes" id="UP000177331">
    <property type="component" value="Unassembled WGS sequence"/>
</dbReference>
<dbReference type="EMBL" id="MGFD01000001">
    <property type="protein sequence ID" value="OGL99822.1"/>
    <property type="molecule type" value="Genomic_DNA"/>
</dbReference>
<evidence type="ECO:0000313" key="3">
    <source>
        <dbReference type="Proteomes" id="UP000177331"/>
    </source>
</evidence>
<evidence type="ECO:0000313" key="2">
    <source>
        <dbReference type="EMBL" id="OGL99822.1"/>
    </source>
</evidence>
<dbReference type="STRING" id="1802421.A2318_03055"/>
<dbReference type="AlphaFoldDB" id="A0A1F7WAL0"/>
<reference evidence="2 3" key="1">
    <citation type="journal article" date="2016" name="Nat. Commun.">
        <title>Thousands of microbial genomes shed light on interconnected biogeochemical processes in an aquifer system.</title>
        <authorList>
            <person name="Anantharaman K."/>
            <person name="Brown C.T."/>
            <person name="Hug L.A."/>
            <person name="Sharon I."/>
            <person name="Castelle C.J."/>
            <person name="Probst A.J."/>
            <person name="Thomas B.C."/>
            <person name="Singh A."/>
            <person name="Wilkins M.J."/>
            <person name="Karaoz U."/>
            <person name="Brodie E.L."/>
            <person name="Williams K.H."/>
            <person name="Hubbard S.S."/>
            <person name="Banfield J.F."/>
        </authorList>
    </citation>
    <scope>NUCLEOTIDE SEQUENCE [LARGE SCALE GENOMIC DNA]</scope>
</reference>
<feature type="transmembrane region" description="Helical" evidence="1">
    <location>
        <begin position="15"/>
        <end position="35"/>
    </location>
</feature>
<keyword evidence="1" id="KW-0812">Transmembrane</keyword>
<organism evidence="2 3">
    <name type="scientific">Candidatus Uhrbacteria bacterium RIFOXYB2_FULL_45_11</name>
    <dbReference type="NCBI Taxonomy" id="1802421"/>
    <lineage>
        <taxon>Bacteria</taxon>
        <taxon>Candidatus Uhriibacteriota</taxon>
    </lineage>
</organism>
<keyword evidence="1" id="KW-1133">Transmembrane helix</keyword>
<comment type="caution">
    <text evidence="2">The sequence shown here is derived from an EMBL/GenBank/DDBJ whole genome shotgun (WGS) entry which is preliminary data.</text>
</comment>
<name>A0A1F7WAL0_9BACT</name>
<protein>
    <submittedName>
        <fullName evidence="2">Uncharacterized protein</fullName>
    </submittedName>
</protein>
<keyword evidence="1" id="KW-0472">Membrane</keyword>